<evidence type="ECO:0000313" key="2">
    <source>
        <dbReference type="Proteomes" id="UP000015105"/>
    </source>
</evidence>
<dbReference type="AlphaFoldDB" id="A0A453DBR9"/>
<dbReference type="Proteomes" id="UP000015105">
    <property type="component" value="Chromosome 2D"/>
</dbReference>
<proteinExistence type="predicted"/>
<dbReference type="EnsemblPlants" id="AET2Gv21180800.1">
    <property type="protein sequence ID" value="AET2Gv21180800.1"/>
    <property type="gene ID" value="AET2Gv21180800"/>
</dbReference>
<name>A0A453DBR9_AEGTS</name>
<organism evidence="1 2">
    <name type="scientific">Aegilops tauschii subsp. strangulata</name>
    <name type="common">Goatgrass</name>
    <dbReference type="NCBI Taxonomy" id="200361"/>
    <lineage>
        <taxon>Eukaryota</taxon>
        <taxon>Viridiplantae</taxon>
        <taxon>Streptophyta</taxon>
        <taxon>Embryophyta</taxon>
        <taxon>Tracheophyta</taxon>
        <taxon>Spermatophyta</taxon>
        <taxon>Magnoliopsida</taxon>
        <taxon>Liliopsida</taxon>
        <taxon>Poales</taxon>
        <taxon>Poaceae</taxon>
        <taxon>BOP clade</taxon>
        <taxon>Pooideae</taxon>
        <taxon>Triticodae</taxon>
        <taxon>Triticeae</taxon>
        <taxon>Triticinae</taxon>
        <taxon>Aegilops</taxon>
    </lineage>
</organism>
<keyword evidence="2" id="KW-1185">Reference proteome</keyword>
<reference evidence="1" key="5">
    <citation type="journal article" date="2021" name="G3 (Bethesda)">
        <title>Aegilops tauschii genome assembly Aet v5.0 features greater sequence contiguity and improved annotation.</title>
        <authorList>
            <person name="Wang L."/>
            <person name="Zhu T."/>
            <person name="Rodriguez J.C."/>
            <person name="Deal K.R."/>
            <person name="Dubcovsky J."/>
            <person name="McGuire P.E."/>
            <person name="Lux T."/>
            <person name="Spannagl M."/>
            <person name="Mayer K.F.X."/>
            <person name="Baldrich P."/>
            <person name="Meyers B.C."/>
            <person name="Huo N."/>
            <person name="Gu Y.Q."/>
            <person name="Zhou H."/>
            <person name="Devos K.M."/>
            <person name="Bennetzen J.L."/>
            <person name="Unver T."/>
            <person name="Budak H."/>
            <person name="Gulick P.J."/>
            <person name="Galiba G."/>
            <person name="Kalapos B."/>
            <person name="Nelson D.R."/>
            <person name="Li P."/>
            <person name="You F.M."/>
            <person name="Luo M.C."/>
            <person name="Dvorak J."/>
        </authorList>
    </citation>
    <scope>NUCLEOTIDE SEQUENCE [LARGE SCALE GENOMIC DNA]</scope>
    <source>
        <strain evidence="1">cv. AL8/78</strain>
    </source>
</reference>
<reference evidence="1" key="3">
    <citation type="journal article" date="2017" name="Nature">
        <title>Genome sequence of the progenitor of the wheat D genome Aegilops tauschii.</title>
        <authorList>
            <person name="Luo M.C."/>
            <person name="Gu Y.Q."/>
            <person name="Puiu D."/>
            <person name="Wang H."/>
            <person name="Twardziok S.O."/>
            <person name="Deal K.R."/>
            <person name="Huo N."/>
            <person name="Zhu T."/>
            <person name="Wang L."/>
            <person name="Wang Y."/>
            <person name="McGuire P.E."/>
            <person name="Liu S."/>
            <person name="Long H."/>
            <person name="Ramasamy R.K."/>
            <person name="Rodriguez J.C."/>
            <person name="Van S.L."/>
            <person name="Yuan L."/>
            <person name="Wang Z."/>
            <person name="Xia Z."/>
            <person name="Xiao L."/>
            <person name="Anderson O.D."/>
            <person name="Ouyang S."/>
            <person name="Liang Y."/>
            <person name="Zimin A.V."/>
            <person name="Pertea G."/>
            <person name="Qi P."/>
            <person name="Bennetzen J.L."/>
            <person name="Dai X."/>
            <person name="Dawson M.W."/>
            <person name="Muller H.G."/>
            <person name="Kugler K."/>
            <person name="Rivarola-Duarte L."/>
            <person name="Spannagl M."/>
            <person name="Mayer K.F.X."/>
            <person name="Lu F.H."/>
            <person name="Bevan M.W."/>
            <person name="Leroy P."/>
            <person name="Li P."/>
            <person name="You F.M."/>
            <person name="Sun Q."/>
            <person name="Liu Z."/>
            <person name="Lyons E."/>
            <person name="Wicker T."/>
            <person name="Salzberg S.L."/>
            <person name="Devos K.M."/>
            <person name="Dvorak J."/>
        </authorList>
    </citation>
    <scope>NUCLEOTIDE SEQUENCE [LARGE SCALE GENOMIC DNA]</scope>
    <source>
        <strain evidence="1">cv. AL8/78</strain>
    </source>
</reference>
<protein>
    <submittedName>
        <fullName evidence="1">Uncharacterized protein</fullName>
    </submittedName>
</protein>
<sequence length="211" mass="23784">MQMQAGYKNVRRSADDARVGVLLGVDDVAVARLRVVRRRVPVRRVARLAHWDGRARALRVVDLLVPAALIVLLPLLLGRADGDHPHRAEALAQLVDDVDGVDRPHDRHLAVLHVHDDLVDTTESGDGLDRLLLLPVAVQFQLHHDLPSWRPSILHEFGRGCDRMKRARAVSSLPATMELYIWVGVASDRPWRVYRQRPWHVVLFRVLLGAG</sequence>
<accession>A0A453DBR9</accession>
<reference evidence="2" key="1">
    <citation type="journal article" date="2014" name="Science">
        <title>Ancient hybridizations among the ancestral genomes of bread wheat.</title>
        <authorList>
            <consortium name="International Wheat Genome Sequencing Consortium,"/>
            <person name="Marcussen T."/>
            <person name="Sandve S.R."/>
            <person name="Heier L."/>
            <person name="Spannagl M."/>
            <person name="Pfeifer M."/>
            <person name="Jakobsen K.S."/>
            <person name="Wulff B.B."/>
            <person name="Steuernagel B."/>
            <person name="Mayer K.F."/>
            <person name="Olsen O.A."/>
        </authorList>
    </citation>
    <scope>NUCLEOTIDE SEQUENCE [LARGE SCALE GENOMIC DNA]</scope>
    <source>
        <strain evidence="2">cv. AL8/78</strain>
    </source>
</reference>
<reference evidence="2" key="2">
    <citation type="journal article" date="2017" name="Nat. Plants">
        <title>The Aegilops tauschii genome reveals multiple impacts of transposons.</title>
        <authorList>
            <person name="Zhao G."/>
            <person name="Zou C."/>
            <person name="Li K."/>
            <person name="Wang K."/>
            <person name="Li T."/>
            <person name="Gao L."/>
            <person name="Zhang X."/>
            <person name="Wang H."/>
            <person name="Yang Z."/>
            <person name="Liu X."/>
            <person name="Jiang W."/>
            <person name="Mao L."/>
            <person name="Kong X."/>
            <person name="Jiao Y."/>
            <person name="Jia J."/>
        </authorList>
    </citation>
    <scope>NUCLEOTIDE SEQUENCE [LARGE SCALE GENOMIC DNA]</scope>
    <source>
        <strain evidence="2">cv. AL8/78</strain>
    </source>
</reference>
<reference evidence="1" key="4">
    <citation type="submission" date="2019-03" db="UniProtKB">
        <authorList>
            <consortium name="EnsemblPlants"/>
        </authorList>
    </citation>
    <scope>IDENTIFICATION</scope>
</reference>
<evidence type="ECO:0000313" key="1">
    <source>
        <dbReference type="EnsemblPlants" id="AET2Gv21180800.1"/>
    </source>
</evidence>
<dbReference type="Gramene" id="AET2Gv21180800.1">
    <property type="protein sequence ID" value="AET2Gv21180800.1"/>
    <property type="gene ID" value="AET2Gv21180800"/>
</dbReference>